<evidence type="ECO:0000313" key="3">
    <source>
        <dbReference type="Proteomes" id="UP000027120"/>
    </source>
</evidence>
<sequence length="95" mass="10396">MLFLFLFVSRTRCLLGLHHWFSGSTLPWGFILCCPAMGSSILLHSLLPCNQFCFIVCCPALGSSISNYCGSLPASSLDASLFDLSLLLWSASLKF</sequence>
<dbReference type="AlphaFoldDB" id="A0A067FIV4"/>
<dbReference type="Proteomes" id="UP000027120">
    <property type="component" value="Unassembled WGS sequence"/>
</dbReference>
<organism evidence="2 3">
    <name type="scientific">Citrus sinensis</name>
    <name type="common">Sweet orange</name>
    <name type="synonym">Citrus aurantium var. sinensis</name>
    <dbReference type="NCBI Taxonomy" id="2711"/>
    <lineage>
        <taxon>Eukaryota</taxon>
        <taxon>Viridiplantae</taxon>
        <taxon>Streptophyta</taxon>
        <taxon>Embryophyta</taxon>
        <taxon>Tracheophyta</taxon>
        <taxon>Spermatophyta</taxon>
        <taxon>Magnoliopsida</taxon>
        <taxon>eudicotyledons</taxon>
        <taxon>Gunneridae</taxon>
        <taxon>Pentapetalae</taxon>
        <taxon>rosids</taxon>
        <taxon>malvids</taxon>
        <taxon>Sapindales</taxon>
        <taxon>Rutaceae</taxon>
        <taxon>Aurantioideae</taxon>
        <taxon>Citrus</taxon>
    </lineage>
</organism>
<feature type="chain" id="PRO_5001637217" description="Secreted protein" evidence="1">
    <location>
        <begin position="17"/>
        <end position="95"/>
    </location>
</feature>
<accession>A0A067FIV4</accession>
<evidence type="ECO:0000256" key="1">
    <source>
        <dbReference type="SAM" id="SignalP"/>
    </source>
</evidence>
<reference evidence="2 3" key="1">
    <citation type="submission" date="2014-04" db="EMBL/GenBank/DDBJ databases">
        <authorList>
            <consortium name="International Citrus Genome Consortium"/>
            <person name="Gmitter F."/>
            <person name="Chen C."/>
            <person name="Farmerie W."/>
            <person name="Harkins T."/>
            <person name="Desany B."/>
            <person name="Mohiuddin M."/>
            <person name="Kodira C."/>
            <person name="Borodovsky M."/>
            <person name="Lomsadze A."/>
            <person name="Burns P."/>
            <person name="Jenkins J."/>
            <person name="Prochnik S."/>
            <person name="Shu S."/>
            <person name="Chapman J."/>
            <person name="Pitluck S."/>
            <person name="Schmutz J."/>
            <person name="Rokhsar D."/>
        </authorList>
    </citation>
    <scope>NUCLEOTIDE SEQUENCE</scope>
</reference>
<feature type="signal peptide" evidence="1">
    <location>
        <begin position="1"/>
        <end position="16"/>
    </location>
</feature>
<gene>
    <name evidence="2" type="ORF">CISIN_1g041411mg</name>
</gene>
<evidence type="ECO:0000313" key="2">
    <source>
        <dbReference type="EMBL" id="KDO67329.1"/>
    </source>
</evidence>
<protein>
    <recommendedName>
        <fullName evidence="4">Secreted protein</fullName>
    </recommendedName>
</protein>
<name>A0A067FIV4_CITSI</name>
<evidence type="ECO:0008006" key="4">
    <source>
        <dbReference type="Google" id="ProtNLM"/>
    </source>
</evidence>
<proteinExistence type="predicted"/>
<dbReference type="EMBL" id="KK784897">
    <property type="protein sequence ID" value="KDO67329.1"/>
    <property type="molecule type" value="Genomic_DNA"/>
</dbReference>
<keyword evidence="1" id="KW-0732">Signal</keyword>
<keyword evidence="3" id="KW-1185">Reference proteome</keyword>